<protein>
    <submittedName>
        <fullName evidence="1">1726_t:CDS:1</fullName>
    </submittedName>
</protein>
<reference evidence="1" key="1">
    <citation type="submission" date="2021-06" db="EMBL/GenBank/DDBJ databases">
        <authorList>
            <person name="Kallberg Y."/>
            <person name="Tangrot J."/>
            <person name="Rosling A."/>
        </authorList>
    </citation>
    <scope>NUCLEOTIDE SEQUENCE</scope>
    <source>
        <strain evidence="1">28 12/20/2015</strain>
    </source>
</reference>
<gene>
    <name evidence="1" type="ORF">SPELUC_LOCUS13873</name>
</gene>
<dbReference type="Proteomes" id="UP000789366">
    <property type="component" value="Unassembled WGS sequence"/>
</dbReference>
<feature type="non-terminal residue" evidence="1">
    <location>
        <position position="1"/>
    </location>
</feature>
<sequence>CTPPGERTAAILPLRCQRRSVHEETPRVEEAWVAVRSIK</sequence>
<evidence type="ECO:0000313" key="2">
    <source>
        <dbReference type="Proteomes" id="UP000789366"/>
    </source>
</evidence>
<comment type="caution">
    <text evidence="1">The sequence shown here is derived from an EMBL/GenBank/DDBJ whole genome shotgun (WGS) entry which is preliminary data.</text>
</comment>
<accession>A0ACA9QEI0</accession>
<evidence type="ECO:0000313" key="1">
    <source>
        <dbReference type="EMBL" id="CAG8741956.1"/>
    </source>
</evidence>
<keyword evidence="2" id="KW-1185">Reference proteome</keyword>
<organism evidence="1 2">
    <name type="scientific">Cetraspora pellucida</name>
    <dbReference type="NCBI Taxonomy" id="1433469"/>
    <lineage>
        <taxon>Eukaryota</taxon>
        <taxon>Fungi</taxon>
        <taxon>Fungi incertae sedis</taxon>
        <taxon>Mucoromycota</taxon>
        <taxon>Glomeromycotina</taxon>
        <taxon>Glomeromycetes</taxon>
        <taxon>Diversisporales</taxon>
        <taxon>Gigasporaceae</taxon>
        <taxon>Cetraspora</taxon>
    </lineage>
</organism>
<dbReference type="EMBL" id="CAJVPW010038328">
    <property type="protein sequence ID" value="CAG8741956.1"/>
    <property type="molecule type" value="Genomic_DNA"/>
</dbReference>
<proteinExistence type="predicted"/>
<name>A0ACA9QEI0_9GLOM</name>